<dbReference type="VEuPathDB" id="MicrosporidiaDB:A0H76_1555"/>
<sequence>MITPDFEEMEKFYKTIKLLEKYGLRFNEDKMETNFDESIFLNQNTTLSILTSFIFFKNNQTPSINKESINWCGLKLFSEGFAVKSVFKRTNLPYLVHIKSNKPGVTFRNNIIKNITSKLNTLILNKENIKVYENLYDLMLNTFIKIKIGFERMPFINYKFVLKIINEIENIFKDLVKRKKICTEKLVVKILNSSFKDSRVQKLCFTSDKRRFK</sequence>
<reference evidence="1 2" key="1">
    <citation type="journal article" date="2017" name="Environ. Microbiol.">
        <title>Decay of the glycolytic pathway and adaptation to intranuclear parasitism within Enterocytozoonidae microsporidia.</title>
        <authorList>
            <person name="Wiredu Boakye D."/>
            <person name="Jaroenlak P."/>
            <person name="Prachumwat A."/>
            <person name="Williams T.A."/>
            <person name="Bateman K.S."/>
            <person name="Itsathitphaisarn O."/>
            <person name="Sritunyalucksana K."/>
            <person name="Paszkiewicz K.H."/>
            <person name="Moore K.A."/>
            <person name="Stentiford G.D."/>
            <person name="Williams B.A."/>
        </authorList>
    </citation>
    <scope>NUCLEOTIDE SEQUENCE [LARGE SCALE GENOMIC DNA]</scope>
    <source>
        <strain evidence="2">canceri</strain>
    </source>
</reference>
<comment type="caution">
    <text evidence="1">The sequence shown here is derived from an EMBL/GenBank/DDBJ whole genome shotgun (WGS) entry which is preliminary data.</text>
</comment>
<dbReference type="AlphaFoldDB" id="A0A1X0QGV7"/>
<dbReference type="VEuPathDB" id="MicrosporidiaDB:HERIO_1601"/>
<dbReference type="EMBL" id="LTAI01000334">
    <property type="protein sequence ID" value="ORD99010.1"/>
    <property type="molecule type" value="Genomic_DNA"/>
</dbReference>
<evidence type="ECO:0000313" key="1">
    <source>
        <dbReference type="EMBL" id="ORD99010.1"/>
    </source>
</evidence>
<evidence type="ECO:0000313" key="2">
    <source>
        <dbReference type="Proteomes" id="UP000192501"/>
    </source>
</evidence>
<name>A0A1X0QGV7_9MICR</name>
<organism evidence="1 2">
    <name type="scientific">Hepatospora eriocheir</name>
    <dbReference type="NCBI Taxonomy" id="1081669"/>
    <lineage>
        <taxon>Eukaryota</taxon>
        <taxon>Fungi</taxon>
        <taxon>Fungi incertae sedis</taxon>
        <taxon>Microsporidia</taxon>
        <taxon>Hepatosporidae</taxon>
        <taxon>Hepatospora</taxon>
    </lineage>
</organism>
<gene>
    <name evidence="1" type="ORF">A0H76_1555</name>
</gene>
<dbReference type="VEuPathDB" id="MicrosporidiaDB:HERIO_1600"/>
<accession>A0A1X0QGV7</accession>
<dbReference type="Proteomes" id="UP000192501">
    <property type="component" value="Unassembled WGS sequence"/>
</dbReference>
<protein>
    <submittedName>
        <fullName evidence="1">Uncharacterized protein</fullName>
    </submittedName>
</protein>
<proteinExistence type="predicted"/>